<comment type="caution">
    <text evidence="1">The sequence shown here is derived from an EMBL/GenBank/DDBJ whole genome shotgun (WGS) entry which is preliminary data.</text>
</comment>
<dbReference type="EMBL" id="LGUB01000181">
    <property type="protein sequence ID" value="KRH93910.1"/>
    <property type="molecule type" value="Genomic_DNA"/>
</dbReference>
<organism evidence="1 2">
    <name type="scientific">Pseudoloma neurophilia</name>
    <dbReference type="NCBI Taxonomy" id="146866"/>
    <lineage>
        <taxon>Eukaryota</taxon>
        <taxon>Fungi</taxon>
        <taxon>Fungi incertae sedis</taxon>
        <taxon>Microsporidia</taxon>
        <taxon>Pseudoloma</taxon>
    </lineage>
</organism>
<accession>A0A0R0LX59</accession>
<evidence type="ECO:0000313" key="1">
    <source>
        <dbReference type="EMBL" id="KRH93910.1"/>
    </source>
</evidence>
<dbReference type="AlphaFoldDB" id="A0A0R0LX59"/>
<dbReference type="VEuPathDB" id="MicrosporidiaDB:M153_4910001346"/>
<keyword evidence="2" id="KW-1185">Reference proteome</keyword>
<sequence>LPQKLKKVISGYNVMRQRGIVLSKNDALKPENKDKVLINTAIYMKEFKYKQIKRFKIGDAVLIRNENKLNKIDNEFKERGSISEVLEKDKYVVKNRLGKNLLRHGSQLRIYPGDVGCDDTNKVSYKERSFL</sequence>
<protein>
    <submittedName>
        <fullName evidence="1">Uncharacterized protein</fullName>
    </submittedName>
</protein>
<feature type="non-terminal residue" evidence="1">
    <location>
        <position position="1"/>
    </location>
</feature>
<gene>
    <name evidence="1" type="ORF">M153_4910001346</name>
</gene>
<evidence type="ECO:0000313" key="2">
    <source>
        <dbReference type="Proteomes" id="UP000051530"/>
    </source>
</evidence>
<name>A0A0R0LX59_9MICR</name>
<reference evidence="1 2" key="1">
    <citation type="submission" date="2015-07" db="EMBL/GenBank/DDBJ databases">
        <title>The genome of Pseudoloma neurophilia, a relevant intracellular parasite of the zebrafish.</title>
        <authorList>
            <person name="Ndikumana S."/>
            <person name="Pelin A."/>
            <person name="Sanders J."/>
            <person name="Corradi N."/>
        </authorList>
    </citation>
    <scope>NUCLEOTIDE SEQUENCE [LARGE SCALE GENOMIC DNA]</scope>
    <source>
        <strain evidence="1 2">MK1</strain>
    </source>
</reference>
<dbReference type="OrthoDB" id="10503455at2759"/>
<dbReference type="Proteomes" id="UP000051530">
    <property type="component" value="Unassembled WGS sequence"/>
</dbReference>
<proteinExistence type="predicted"/>